<dbReference type="Pfam" id="PF00753">
    <property type="entry name" value="Lactamase_B"/>
    <property type="match status" value="1"/>
</dbReference>
<reference evidence="6" key="1">
    <citation type="submission" date="2019-10" db="EMBL/GenBank/DDBJ databases">
        <title>Draft genome sequence of Panacibacter sp. KCS-6.</title>
        <authorList>
            <person name="Yim K.J."/>
        </authorList>
    </citation>
    <scope>NUCLEOTIDE SEQUENCE</scope>
    <source>
        <strain evidence="6">KCS-6</strain>
    </source>
</reference>
<dbReference type="GO" id="GO:0016787">
    <property type="term" value="F:hydrolase activity"/>
    <property type="evidence" value="ECO:0007669"/>
    <property type="project" value="UniProtKB-KW"/>
</dbReference>
<dbReference type="AlphaFoldDB" id="A0A8J8FDL6"/>
<dbReference type="InterPro" id="IPR036866">
    <property type="entry name" value="RibonucZ/Hydroxyglut_hydro"/>
</dbReference>
<evidence type="ECO:0000259" key="5">
    <source>
        <dbReference type="SMART" id="SM00849"/>
    </source>
</evidence>
<evidence type="ECO:0000313" key="6">
    <source>
        <dbReference type="EMBL" id="NNV56115.1"/>
    </source>
</evidence>
<dbReference type="InterPro" id="IPR051013">
    <property type="entry name" value="MBL_superfamily_lactonases"/>
</dbReference>
<comment type="similarity">
    <text evidence="1">Belongs to the metallo-beta-lactamase superfamily.</text>
</comment>
<dbReference type="RefSeq" id="WP_171608051.1">
    <property type="nucleotide sequence ID" value="NZ_WHPF01000007.1"/>
</dbReference>
<dbReference type="SMART" id="SM00849">
    <property type="entry name" value="Lactamase_B"/>
    <property type="match status" value="1"/>
</dbReference>
<protein>
    <submittedName>
        <fullName evidence="6">MBL fold metallo-hydrolase</fullName>
    </submittedName>
</protein>
<accession>A0A8J8FDL6</accession>
<evidence type="ECO:0000256" key="4">
    <source>
        <dbReference type="ARBA" id="ARBA00022833"/>
    </source>
</evidence>
<evidence type="ECO:0000256" key="1">
    <source>
        <dbReference type="ARBA" id="ARBA00007749"/>
    </source>
</evidence>
<dbReference type="EMBL" id="WHPF01000007">
    <property type="protein sequence ID" value="NNV56115.1"/>
    <property type="molecule type" value="Genomic_DNA"/>
</dbReference>
<dbReference type="Gene3D" id="3.60.15.10">
    <property type="entry name" value="Ribonuclease Z/Hydroxyacylglutathione hydrolase-like"/>
    <property type="match status" value="1"/>
</dbReference>
<dbReference type="GO" id="GO:0046872">
    <property type="term" value="F:metal ion binding"/>
    <property type="evidence" value="ECO:0007669"/>
    <property type="project" value="UniProtKB-KW"/>
</dbReference>
<evidence type="ECO:0000313" key="7">
    <source>
        <dbReference type="Proteomes" id="UP000598971"/>
    </source>
</evidence>
<dbReference type="Proteomes" id="UP000598971">
    <property type="component" value="Unassembled WGS sequence"/>
</dbReference>
<dbReference type="CDD" id="cd16281">
    <property type="entry name" value="metallo-hydrolase-like_MBL-fold"/>
    <property type="match status" value="1"/>
</dbReference>
<keyword evidence="2" id="KW-0479">Metal-binding</keyword>
<name>A0A8J8FDL6_9BACT</name>
<proteinExistence type="inferred from homology"/>
<keyword evidence="4" id="KW-0862">Zinc</keyword>
<dbReference type="InterPro" id="IPR001279">
    <property type="entry name" value="Metallo-B-lactamas"/>
</dbReference>
<evidence type="ECO:0000256" key="2">
    <source>
        <dbReference type="ARBA" id="ARBA00022723"/>
    </source>
</evidence>
<feature type="domain" description="Metallo-beta-lactamase" evidence="5">
    <location>
        <begin position="42"/>
        <end position="262"/>
    </location>
</feature>
<comment type="caution">
    <text evidence="6">The sequence shown here is derived from an EMBL/GenBank/DDBJ whole genome shotgun (WGS) entry which is preliminary data.</text>
</comment>
<dbReference type="SUPFAM" id="SSF56281">
    <property type="entry name" value="Metallo-hydrolase/oxidoreductase"/>
    <property type="match status" value="1"/>
</dbReference>
<dbReference type="PANTHER" id="PTHR42978">
    <property type="entry name" value="QUORUM-QUENCHING LACTONASE YTNP-RELATED-RELATED"/>
    <property type="match status" value="1"/>
</dbReference>
<organism evidence="6 7">
    <name type="scientific">Limnovirga soli</name>
    <dbReference type="NCBI Taxonomy" id="2656915"/>
    <lineage>
        <taxon>Bacteria</taxon>
        <taxon>Pseudomonadati</taxon>
        <taxon>Bacteroidota</taxon>
        <taxon>Chitinophagia</taxon>
        <taxon>Chitinophagales</taxon>
        <taxon>Chitinophagaceae</taxon>
        <taxon>Limnovirga</taxon>
    </lineage>
</organism>
<keyword evidence="7" id="KW-1185">Reference proteome</keyword>
<gene>
    <name evidence="6" type="ORF">GD597_11645</name>
</gene>
<dbReference type="PANTHER" id="PTHR42978:SF6">
    <property type="entry name" value="QUORUM-QUENCHING LACTONASE YTNP-RELATED"/>
    <property type="match status" value="1"/>
</dbReference>
<evidence type="ECO:0000256" key="3">
    <source>
        <dbReference type="ARBA" id="ARBA00022801"/>
    </source>
</evidence>
<keyword evidence="3" id="KW-0378">Hydrolase</keyword>
<sequence>MQLHTINTGFFKLDGGAMFGVVPKSMWNKLVPADENNLCNWAMRCLLIEDGNRLILIDNGIGTKQDAKFFSHYYLSGNSSLDSSLNALGFNRSDITDVILTHLHFDHCGGSINRQGDKLVPAFSNAIYWSNAYHWNWATQPNNREKASFLKDNILPIQESGQLQFITHPATQFTNDGQLHSVAFNSNINLRFVNGHTGMMMLPQIQYRNNTIVFMADLLPSVAHLPLPYVMAYDMFPLTTLQEKNTFLTEATTNNYTLFFEHDAVHECCTLQQTEKGIKYKEVFDLALL</sequence>